<dbReference type="RefSeq" id="WP_114794911.1">
    <property type="nucleotide sequence ID" value="NZ_QQZY01000001.1"/>
</dbReference>
<evidence type="ECO:0000256" key="8">
    <source>
        <dbReference type="ARBA" id="ARBA00022840"/>
    </source>
</evidence>
<dbReference type="Proteomes" id="UP000254134">
    <property type="component" value="Unassembled WGS sequence"/>
</dbReference>
<evidence type="ECO:0000256" key="2">
    <source>
        <dbReference type="ARBA" id="ARBA00012980"/>
    </source>
</evidence>
<comment type="function">
    <text evidence="10 11">Phosphorylation of dTMP to form dTDP in both de novo and salvage pathways of dTTP synthesis.</text>
</comment>
<evidence type="ECO:0000256" key="5">
    <source>
        <dbReference type="ARBA" id="ARBA00022727"/>
    </source>
</evidence>
<dbReference type="PROSITE" id="PS01331">
    <property type="entry name" value="THYMIDYLATE_KINASE"/>
    <property type="match status" value="1"/>
</dbReference>
<dbReference type="Pfam" id="PF02223">
    <property type="entry name" value="Thymidylate_kin"/>
    <property type="match status" value="1"/>
</dbReference>
<keyword evidence="8 11" id="KW-0067">ATP-binding</keyword>
<evidence type="ECO:0000259" key="12">
    <source>
        <dbReference type="Pfam" id="PF02223"/>
    </source>
</evidence>
<evidence type="ECO:0000256" key="11">
    <source>
        <dbReference type="HAMAP-Rule" id="MF_00165"/>
    </source>
</evidence>
<dbReference type="InterPro" id="IPR027417">
    <property type="entry name" value="P-loop_NTPase"/>
</dbReference>
<dbReference type="SUPFAM" id="SSF52540">
    <property type="entry name" value="P-loop containing nucleoside triphosphate hydrolases"/>
    <property type="match status" value="1"/>
</dbReference>
<reference evidence="13 14" key="1">
    <citation type="submission" date="2018-07" db="EMBL/GenBank/DDBJ databases">
        <title>High-quality-draft genome sequence of Gaiella occulta.</title>
        <authorList>
            <person name="Severino R."/>
            <person name="Froufe H.J.C."/>
            <person name="Rainey F.A."/>
            <person name="Barroso C."/>
            <person name="Albuquerque L."/>
            <person name="Lobo-Da-Cunha A."/>
            <person name="Da Costa M.S."/>
            <person name="Egas C."/>
        </authorList>
    </citation>
    <scope>NUCLEOTIDE SEQUENCE [LARGE SCALE GENOMIC DNA]</scope>
    <source>
        <strain evidence="13 14">F2-233</strain>
    </source>
</reference>
<keyword evidence="4 11" id="KW-0808">Transferase</keyword>
<proteinExistence type="inferred from homology"/>
<dbReference type="HAMAP" id="MF_00165">
    <property type="entry name" value="Thymidylate_kinase"/>
    <property type="match status" value="1"/>
</dbReference>
<evidence type="ECO:0000256" key="1">
    <source>
        <dbReference type="ARBA" id="ARBA00009776"/>
    </source>
</evidence>
<keyword evidence="5 11" id="KW-0545">Nucleotide biosynthesis</keyword>
<dbReference type="InterPro" id="IPR018095">
    <property type="entry name" value="Thymidylate_kin_CS"/>
</dbReference>
<comment type="caution">
    <text evidence="13">The sequence shown here is derived from an EMBL/GenBank/DDBJ whole genome shotgun (WGS) entry which is preliminary data.</text>
</comment>
<dbReference type="PANTHER" id="PTHR10344">
    <property type="entry name" value="THYMIDYLATE KINASE"/>
    <property type="match status" value="1"/>
</dbReference>
<dbReference type="OrthoDB" id="9774907at2"/>
<dbReference type="GO" id="GO:0006235">
    <property type="term" value="P:dTTP biosynthetic process"/>
    <property type="evidence" value="ECO:0007669"/>
    <property type="project" value="UniProtKB-UniRule"/>
</dbReference>
<dbReference type="EMBL" id="QQZY01000001">
    <property type="protein sequence ID" value="RDI76054.1"/>
    <property type="molecule type" value="Genomic_DNA"/>
</dbReference>
<comment type="catalytic activity">
    <reaction evidence="9 11">
        <text>dTMP + ATP = dTDP + ADP</text>
        <dbReference type="Rhea" id="RHEA:13517"/>
        <dbReference type="ChEBI" id="CHEBI:30616"/>
        <dbReference type="ChEBI" id="CHEBI:58369"/>
        <dbReference type="ChEBI" id="CHEBI:63528"/>
        <dbReference type="ChEBI" id="CHEBI:456216"/>
        <dbReference type="EC" id="2.7.4.9"/>
    </reaction>
</comment>
<evidence type="ECO:0000256" key="7">
    <source>
        <dbReference type="ARBA" id="ARBA00022777"/>
    </source>
</evidence>
<protein>
    <recommendedName>
        <fullName evidence="3 11">Thymidylate kinase</fullName>
        <ecNumber evidence="2 11">2.7.4.9</ecNumber>
    </recommendedName>
    <alternativeName>
        <fullName evidence="11">dTMP kinase</fullName>
    </alternativeName>
</protein>
<comment type="similarity">
    <text evidence="1 11">Belongs to the thymidylate kinase family.</text>
</comment>
<dbReference type="GO" id="GO:0005524">
    <property type="term" value="F:ATP binding"/>
    <property type="evidence" value="ECO:0007669"/>
    <property type="project" value="UniProtKB-UniRule"/>
</dbReference>
<name>A0A7M2Z2B7_9ACTN</name>
<dbReference type="Gene3D" id="3.40.50.300">
    <property type="entry name" value="P-loop containing nucleotide triphosphate hydrolases"/>
    <property type="match status" value="1"/>
</dbReference>
<dbReference type="AlphaFoldDB" id="A0A7M2Z2B7"/>
<keyword evidence="14" id="KW-1185">Reference proteome</keyword>
<keyword evidence="7 11" id="KW-0418">Kinase</keyword>
<dbReference type="InterPro" id="IPR039430">
    <property type="entry name" value="Thymidylate_kin-like_dom"/>
</dbReference>
<evidence type="ECO:0000256" key="9">
    <source>
        <dbReference type="ARBA" id="ARBA00048743"/>
    </source>
</evidence>
<reference evidence="14" key="2">
    <citation type="journal article" date="2019" name="MicrobiologyOpen">
        <title>High-quality draft genome sequence of Gaiella occulta isolated from a 150 meter deep mineral water borehole and comparison with the genome sequences of other deep-branching lineages of the phylum Actinobacteria.</title>
        <authorList>
            <person name="Severino R."/>
            <person name="Froufe H.J.C."/>
            <person name="Barroso C."/>
            <person name="Albuquerque L."/>
            <person name="Lobo-da-Cunha A."/>
            <person name="da Costa M.S."/>
            <person name="Egas C."/>
        </authorList>
    </citation>
    <scope>NUCLEOTIDE SEQUENCE [LARGE SCALE GENOMIC DNA]</scope>
    <source>
        <strain evidence="14">F2-233</strain>
    </source>
</reference>
<dbReference type="GO" id="GO:0005829">
    <property type="term" value="C:cytosol"/>
    <property type="evidence" value="ECO:0007669"/>
    <property type="project" value="TreeGrafter"/>
</dbReference>
<accession>A0A7M2Z2B7</accession>
<dbReference type="GO" id="GO:0006227">
    <property type="term" value="P:dUDP biosynthetic process"/>
    <property type="evidence" value="ECO:0007669"/>
    <property type="project" value="TreeGrafter"/>
</dbReference>
<evidence type="ECO:0000256" key="3">
    <source>
        <dbReference type="ARBA" id="ARBA00017144"/>
    </source>
</evidence>
<organism evidence="13 14">
    <name type="scientific">Gaiella occulta</name>
    <dbReference type="NCBI Taxonomy" id="1002870"/>
    <lineage>
        <taxon>Bacteria</taxon>
        <taxon>Bacillati</taxon>
        <taxon>Actinomycetota</taxon>
        <taxon>Thermoleophilia</taxon>
        <taxon>Gaiellales</taxon>
        <taxon>Gaiellaceae</taxon>
        <taxon>Gaiella</taxon>
    </lineage>
</organism>
<dbReference type="CDD" id="cd01672">
    <property type="entry name" value="TMPK"/>
    <property type="match status" value="1"/>
</dbReference>
<dbReference type="PANTHER" id="PTHR10344:SF4">
    <property type="entry name" value="UMP-CMP KINASE 2, MITOCHONDRIAL"/>
    <property type="match status" value="1"/>
</dbReference>
<sequence length="198" mass="21185">MFISLEGLDGSGKTTQARLLGRRLEAEGHEVVVTREPGGTALGEEIRALLLHGGHVAPWAEAALYAASRAQHVDEVIRPALERGAVVVCDRYVDSSVAYQGIARGLGLERVLELNLAAVDGLLPDRTFLLQVGVGDAAARMGGELDRIEREGDEFRARVAEAYGTLAARFPERYVVVDGTRAPDEVAEEIRGALRGGS</sequence>
<keyword evidence="6 11" id="KW-0547">Nucleotide-binding</keyword>
<evidence type="ECO:0000256" key="10">
    <source>
        <dbReference type="ARBA" id="ARBA00057735"/>
    </source>
</evidence>
<dbReference type="FunFam" id="3.40.50.300:FF:000225">
    <property type="entry name" value="Thymidylate kinase"/>
    <property type="match status" value="1"/>
</dbReference>
<dbReference type="InterPro" id="IPR018094">
    <property type="entry name" value="Thymidylate_kinase"/>
</dbReference>
<evidence type="ECO:0000256" key="4">
    <source>
        <dbReference type="ARBA" id="ARBA00022679"/>
    </source>
</evidence>
<feature type="domain" description="Thymidylate kinase-like" evidence="12">
    <location>
        <begin position="5"/>
        <end position="190"/>
    </location>
</feature>
<gene>
    <name evidence="11" type="primary">tmk</name>
    <name evidence="13" type="ORF">Gocc_0473</name>
</gene>
<evidence type="ECO:0000256" key="6">
    <source>
        <dbReference type="ARBA" id="ARBA00022741"/>
    </source>
</evidence>
<dbReference type="NCBIfam" id="TIGR00041">
    <property type="entry name" value="DTMP_kinase"/>
    <property type="match status" value="1"/>
</dbReference>
<dbReference type="GO" id="GO:0006233">
    <property type="term" value="P:dTDP biosynthetic process"/>
    <property type="evidence" value="ECO:0007669"/>
    <property type="project" value="InterPro"/>
</dbReference>
<feature type="binding site" evidence="11">
    <location>
        <begin position="7"/>
        <end position="14"/>
    </location>
    <ligand>
        <name>ATP</name>
        <dbReference type="ChEBI" id="CHEBI:30616"/>
    </ligand>
</feature>
<dbReference type="EC" id="2.7.4.9" evidence="2 11"/>
<dbReference type="GO" id="GO:0004798">
    <property type="term" value="F:dTMP kinase activity"/>
    <property type="evidence" value="ECO:0007669"/>
    <property type="project" value="UniProtKB-UniRule"/>
</dbReference>
<evidence type="ECO:0000313" key="14">
    <source>
        <dbReference type="Proteomes" id="UP000254134"/>
    </source>
</evidence>
<evidence type="ECO:0000313" key="13">
    <source>
        <dbReference type="EMBL" id="RDI76054.1"/>
    </source>
</evidence>